<dbReference type="InterPro" id="IPR018488">
    <property type="entry name" value="cNMP-bd_CS"/>
</dbReference>
<organism evidence="6">
    <name type="scientific">marine metagenome</name>
    <dbReference type="NCBI Taxonomy" id="408172"/>
    <lineage>
        <taxon>unclassified sequences</taxon>
        <taxon>metagenomes</taxon>
        <taxon>ecological metagenomes</taxon>
    </lineage>
</organism>
<dbReference type="Pfam" id="PF13545">
    <property type="entry name" value="HTH_Crp_2"/>
    <property type="match status" value="1"/>
</dbReference>
<dbReference type="InterPro" id="IPR036390">
    <property type="entry name" value="WH_DNA-bd_sf"/>
</dbReference>
<gene>
    <name evidence="6" type="ORF">METZ01_LOCUS64782</name>
</gene>
<dbReference type="PANTHER" id="PTHR24567:SF74">
    <property type="entry name" value="HTH-TYPE TRANSCRIPTIONAL REGULATOR ARCR"/>
    <property type="match status" value="1"/>
</dbReference>
<evidence type="ECO:0000256" key="3">
    <source>
        <dbReference type="ARBA" id="ARBA00023163"/>
    </source>
</evidence>
<dbReference type="InterPro" id="IPR050397">
    <property type="entry name" value="Env_Response_Regulators"/>
</dbReference>
<dbReference type="GO" id="GO:0005829">
    <property type="term" value="C:cytosol"/>
    <property type="evidence" value="ECO:0007669"/>
    <property type="project" value="TreeGrafter"/>
</dbReference>
<dbReference type="GO" id="GO:0003700">
    <property type="term" value="F:DNA-binding transcription factor activity"/>
    <property type="evidence" value="ECO:0007669"/>
    <property type="project" value="TreeGrafter"/>
</dbReference>
<reference evidence="6" key="1">
    <citation type="submission" date="2018-05" db="EMBL/GenBank/DDBJ databases">
        <authorList>
            <person name="Lanie J.A."/>
            <person name="Ng W.-L."/>
            <person name="Kazmierczak K.M."/>
            <person name="Andrzejewski T.M."/>
            <person name="Davidsen T.M."/>
            <person name="Wayne K.J."/>
            <person name="Tettelin H."/>
            <person name="Glass J.I."/>
            <person name="Rusch D."/>
            <person name="Podicherti R."/>
            <person name="Tsui H.-C.T."/>
            <person name="Winkler M.E."/>
        </authorList>
    </citation>
    <scope>NUCLEOTIDE SEQUENCE</scope>
</reference>
<evidence type="ECO:0008006" key="7">
    <source>
        <dbReference type="Google" id="ProtNLM"/>
    </source>
</evidence>
<dbReference type="CDD" id="cd00038">
    <property type="entry name" value="CAP_ED"/>
    <property type="match status" value="1"/>
</dbReference>
<dbReference type="InterPro" id="IPR036388">
    <property type="entry name" value="WH-like_DNA-bd_sf"/>
</dbReference>
<dbReference type="SMART" id="SM00100">
    <property type="entry name" value="cNMP"/>
    <property type="match status" value="1"/>
</dbReference>
<dbReference type="PROSITE" id="PS00889">
    <property type="entry name" value="CNMP_BINDING_2"/>
    <property type="match status" value="1"/>
</dbReference>
<dbReference type="SUPFAM" id="SSF46785">
    <property type="entry name" value="Winged helix' DNA-binding domain"/>
    <property type="match status" value="1"/>
</dbReference>
<evidence type="ECO:0000256" key="1">
    <source>
        <dbReference type="ARBA" id="ARBA00023015"/>
    </source>
</evidence>
<feature type="domain" description="Cyclic nucleotide-binding" evidence="4">
    <location>
        <begin position="12"/>
        <end position="132"/>
    </location>
</feature>
<dbReference type="SUPFAM" id="SSF51206">
    <property type="entry name" value="cAMP-binding domain-like"/>
    <property type="match status" value="1"/>
</dbReference>
<evidence type="ECO:0000313" key="6">
    <source>
        <dbReference type="EMBL" id="SVA11928.1"/>
    </source>
</evidence>
<dbReference type="InterPro" id="IPR012318">
    <property type="entry name" value="HTH_CRP"/>
</dbReference>
<dbReference type="InterPro" id="IPR018490">
    <property type="entry name" value="cNMP-bd_dom_sf"/>
</dbReference>
<feature type="domain" description="HTH crp-type" evidence="5">
    <location>
        <begin position="146"/>
        <end position="219"/>
    </location>
</feature>
<dbReference type="GO" id="GO:0003677">
    <property type="term" value="F:DNA binding"/>
    <property type="evidence" value="ECO:0007669"/>
    <property type="project" value="UniProtKB-KW"/>
</dbReference>
<dbReference type="InterPro" id="IPR014710">
    <property type="entry name" value="RmlC-like_jellyroll"/>
</dbReference>
<dbReference type="InterPro" id="IPR000595">
    <property type="entry name" value="cNMP-bd_dom"/>
</dbReference>
<keyword evidence="2" id="KW-0238">DNA-binding</keyword>
<keyword evidence="3" id="KW-0804">Transcription</keyword>
<dbReference type="PROSITE" id="PS51063">
    <property type="entry name" value="HTH_CRP_2"/>
    <property type="match status" value="1"/>
</dbReference>
<proteinExistence type="predicted"/>
<dbReference type="PROSITE" id="PS50042">
    <property type="entry name" value="CNMP_BINDING_3"/>
    <property type="match status" value="1"/>
</dbReference>
<dbReference type="PANTHER" id="PTHR24567">
    <property type="entry name" value="CRP FAMILY TRANSCRIPTIONAL REGULATORY PROTEIN"/>
    <property type="match status" value="1"/>
</dbReference>
<evidence type="ECO:0000259" key="5">
    <source>
        <dbReference type="PROSITE" id="PS51063"/>
    </source>
</evidence>
<dbReference type="EMBL" id="UINC01004118">
    <property type="protein sequence ID" value="SVA11928.1"/>
    <property type="molecule type" value="Genomic_DNA"/>
</dbReference>
<dbReference type="Gene3D" id="2.60.120.10">
    <property type="entry name" value="Jelly Rolls"/>
    <property type="match status" value="1"/>
</dbReference>
<evidence type="ECO:0000259" key="4">
    <source>
        <dbReference type="PROSITE" id="PS50042"/>
    </source>
</evidence>
<dbReference type="Pfam" id="PF00027">
    <property type="entry name" value="cNMP_binding"/>
    <property type="match status" value="1"/>
</dbReference>
<dbReference type="AlphaFoldDB" id="A0A381T8M5"/>
<accession>A0A381T8M5</accession>
<keyword evidence="1" id="KW-0805">Transcription regulation</keyword>
<evidence type="ECO:0000256" key="2">
    <source>
        <dbReference type="ARBA" id="ARBA00023125"/>
    </source>
</evidence>
<protein>
    <recommendedName>
        <fullName evidence="7">Crp/Fnr family transcriptional regulator</fullName>
    </recommendedName>
</protein>
<sequence length="227" mass="25868">MRKIKLLQSVSLFWDLTEKELGYITEKMVSKHYDAGQMILLEASEGEQCFFVTEGSVKITRLSKKGREVILAILSDGDFFGEMSLLDGEFRSANVVALDDTEVLTLNRNDFLLVLKNYPQIAIRLLKEMAHRLRKSDRQIASLSLSDAEKRIAMCILRIADEKGVIKKGQVSIPKIPIQQDIANMSGTSRETVSRTLKLLVKEGFIQRNGKELIIYDYNRFVEEFDS</sequence>
<dbReference type="SMART" id="SM00419">
    <property type="entry name" value="HTH_CRP"/>
    <property type="match status" value="1"/>
</dbReference>
<dbReference type="Gene3D" id="1.10.10.10">
    <property type="entry name" value="Winged helix-like DNA-binding domain superfamily/Winged helix DNA-binding domain"/>
    <property type="match status" value="1"/>
</dbReference>
<name>A0A381T8M5_9ZZZZ</name>